<proteinExistence type="predicted"/>
<evidence type="ECO:0000313" key="3">
    <source>
        <dbReference type="Proteomes" id="UP001239445"/>
    </source>
</evidence>
<gene>
    <name evidence="2" type="ORF">QBC47DRAFT_370493</name>
</gene>
<evidence type="ECO:0000313" key="2">
    <source>
        <dbReference type="EMBL" id="KAK1758757.1"/>
    </source>
</evidence>
<evidence type="ECO:0000259" key="1">
    <source>
        <dbReference type="Pfam" id="PF20263"/>
    </source>
</evidence>
<dbReference type="InterPro" id="IPR046896">
    <property type="entry name" value="Cup1-like_N"/>
</dbReference>
<dbReference type="CDD" id="cd20273">
    <property type="entry name" value="Complex1_LYR_unchar"/>
    <property type="match status" value="1"/>
</dbReference>
<protein>
    <recommendedName>
        <fullName evidence="1">LYR motif-containing protein Cup1-like N-terminal domain-containing protein</fullName>
    </recommendedName>
</protein>
<dbReference type="EMBL" id="MU839828">
    <property type="protein sequence ID" value="KAK1758757.1"/>
    <property type="molecule type" value="Genomic_DNA"/>
</dbReference>
<dbReference type="Pfam" id="PF20263">
    <property type="entry name" value="LYRM2-like"/>
    <property type="match status" value="1"/>
</dbReference>
<dbReference type="AlphaFoldDB" id="A0AAJ0F965"/>
<keyword evidence="3" id="KW-1185">Reference proteome</keyword>
<comment type="caution">
    <text evidence="2">The sequence shown here is derived from an EMBL/GenBank/DDBJ whole genome shotgun (WGS) entry which is preliminary data.</text>
</comment>
<reference evidence="2" key="1">
    <citation type="submission" date="2023-06" db="EMBL/GenBank/DDBJ databases">
        <title>Genome-scale phylogeny and comparative genomics of the fungal order Sordariales.</title>
        <authorList>
            <consortium name="Lawrence Berkeley National Laboratory"/>
            <person name="Hensen N."/>
            <person name="Bonometti L."/>
            <person name="Westerberg I."/>
            <person name="Brannstrom I.O."/>
            <person name="Guillou S."/>
            <person name="Cros-Aarteil S."/>
            <person name="Calhoun S."/>
            <person name="Haridas S."/>
            <person name="Kuo A."/>
            <person name="Mondo S."/>
            <person name="Pangilinan J."/>
            <person name="Riley R."/>
            <person name="Labutti K."/>
            <person name="Andreopoulos B."/>
            <person name="Lipzen A."/>
            <person name="Chen C."/>
            <person name="Yanf M."/>
            <person name="Daum C."/>
            <person name="Ng V."/>
            <person name="Clum A."/>
            <person name="Steindorff A."/>
            <person name="Ohm R."/>
            <person name="Martin F."/>
            <person name="Silar P."/>
            <person name="Natvig D."/>
            <person name="Lalanne C."/>
            <person name="Gautier V."/>
            <person name="Ament-Velasquez S.L."/>
            <person name="Kruys A."/>
            <person name="Hutchinson M.I."/>
            <person name="Powell A.J."/>
            <person name="Barry K."/>
            <person name="Miller A.N."/>
            <person name="Grigoriev I.V."/>
            <person name="Debuchy R."/>
            <person name="Gladieux P."/>
            <person name="Thoren M.H."/>
            <person name="Johannesson H."/>
        </authorList>
    </citation>
    <scope>NUCLEOTIDE SEQUENCE</scope>
    <source>
        <strain evidence="2">PSN4</strain>
    </source>
</reference>
<accession>A0AAJ0F965</accession>
<organism evidence="2 3">
    <name type="scientific">Echria macrotheca</name>
    <dbReference type="NCBI Taxonomy" id="438768"/>
    <lineage>
        <taxon>Eukaryota</taxon>
        <taxon>Fungi</taxon>
        <taxon>Dikarya</taxon>
        <taxon>Ascomycota</taxon>
        <taxon>Pezizomycotina</taxon>
        <taxon>Sordariomycetes</taxon>
        <taxon>Sordariomycetidae</taxon>
        <taxon>Sordariales</taxon>
        <taxon>Schizotheciaceae</taxon>
        <taxon>Echria</taxon>
    </lineage>
</organism>
<sequence length="351" mass="41019">MSQPLRLPPPQTTLHLYRHLLRESSYLPPFAREFVDRRIKKRFRRYQDNGEYPRRVQQAKHDLRLLRAANAGDLGRMRRVLYHVFGRLGRRRRELLDDLLRGEVPTDATELQKYAQDAIAATSSRKPDWLDNWDSSKLLAFARSQVKAELMISPRPILKQKTIAALDRLPTENIWGRPPAPSLTRTRLRKAWRQIAHCVLPPLPKQQWEMLRDLARGTAPDYSWVDRGRRSVAKTRSEEAEGIQAWSWEQYAKKPVRVVDRPASRRNKLLSGAIDDNTPTGDPPPLDCHTYTRRSWIRLLADIWRLSSYMEKRPDNKGWNVVWGDSRRTPPPVASPVIVQLEKLYARRNPK</sequence>
<feature type="domain" description="LYR motif-containing protein Cup1-like N-terminal" evidence="1">
    <location>
        <begin position="16"/>
        <end position="96"/>
    </location>
</feature>
<name>A0AAJ0F965_9PEZI</name>
<dbReference type="Proteomes" id="UP001239445">
    <property type="component" value="Unassembled WGS sequence"/>
</dbReference>